<evidence type="ECO:0000256" key="4">
    <source>
        <dbReference type="ARBA" id="ARBA00023136"/>
    </source>
</evidence>
<dbReference type="InterPro" id="IPR051533">
    <property type="entry name" value="WaaL-like"/>
</dbReference>
<protein>
    <submittedName>
        <fullName evidence="7">O-antigen ligase-like membrane protein</fullName>
    </submittedName>
</protein>
<evidence type="ECO:0000256" key="1">
    <source>
        <dbReference type="ARBA" id="ARBA00004141"/>
    </source>
</evidence>
<feature type="transmembrane region" description="Helical" evidence="5">
    <location>
        <begin position="90"/>
        <end position="111"/>
    </location>
</feature>
<evidence type="ECO:0000313" key="7">
    <source>
        <dbReference type="EMBL" id="ATX76611.1"/>
    </source>
</evidence>
<evidence type="ECO:0000256" key="5">
    <source>
        <dbReference type="SAM" id="Phobius"/>
    </source>
</evidence>
<keyword evidence="2 5" id="KW-0812">Transmembrane</keyword>
<dbReference type="Proteomes" id="UP000229757">
    <property type="component" value="Chromosome"/>
</dbReference>
<dbReference type="AlphaFoldDB" id="A0A2K8KRW6"/>
<dbReference type="GO" id="GO:0016020">
    <property type="term" value="C:membrane"/>
    <property type="evidence" value="ECO:0007669"/>
    <property type="project" value="UniProtKB-SubCell"/>
</dbReference>
<dbReference type="KEGG" id="rfo:REIFOR_01465"/>
<comment type="subcellular location">
    <subcellularLocation>
        <location evidence="1">Membrane</location>
        <topology evidence="1">Multi-pass membrane protein</topology>
    </subcellularLocation>
</comment>
<dbReference type="InterPro" id="IPR007016">
    <property type="entry name" value="O-antigen_ligase-rel_domated"/>
</dbReference>
<name>A0A2K8KRW6_9GAMM</name>
<evidence type="ECO:0000256" key="3">
    <source>
        <dbReference type="ARBA" id="ARBA00022989"/>
    </source>
</evidence>
<organism evidence="7 8">
    <name type="scientific">Reinekea forsetii</name>
    <dbReference type="NCBI Taxonomy" id="1336806"/>
    <lineage>
        <taxon>Bacteria</taxon>
        <taxon>Pseudomonadati</taxon>
        <taxon>Pseudomonadota</taxon>
        <taxon>Gammaproteobacteria</taxon>
        <taxon>Oceanospirillales</taxon>
        <taxon>Saccharospirillaceae</taxon>
        <taxon>Reinekea</taxon>
    </lineage>
</organism>
<dbReference type="PANTHER" id="PTHR37422">
    <property type="entry name" value="TEICHURONIC ACID BIOSYNTHESIS PROTEIN TUAE"/>
    <property type="match status" value="1"/>
</dbReference>
<evidence type="ECO:0000256" key="2">
    <source>
        <dbReference type="ARBA" id="ARBA00022692"/>
    </source>
</evidence>
<feature type="transmembrane region" description="Helical" evidence="5">
    <location>
        <begin position="247"/>
        <end position="272"/>
    </location>
</feature>
<proteinExistence type="predicted"/>
<dbReference type="Pfam" id="PF04932">
    <property type="entry name" value="Wzy_C"/>
    <property type="match status" value="1"/>
</dbReference>
<keyword evidence="4 5" id="KW-0472">Membrane</keyword>
<keyword evidence="3 5" id="KW-1133">Transmembrane helix</keyword>
<dbReference type="RefSeq" id="WP_100256941.1">
    <property type="nucleotide sequence ID" value="NZ_CP011797.1"/>
</dbReference>
<evidence type="ECO:0000259" key="6">
    <source>
        <dbReference type="Pfam" id="PF04932"/>
    </source>
</evidence>
<feature type="transmembrane region" description="Helical" evidence="5">
    <location>
        <begin position="367"/>
        <end position="388"/>
    </location>
</feature>
<evidence type="ECO:0000313" key="8">
    <source>
        <dbReference type="Proteomes" id="UP000229757"/>
    </source>
</evidence>
<gene>
    <name evidence="7" type="ORF">REIFOR_01465</name>
</gene>
<sequence length="413" mass="46431">MRLIHGKWQHTFLNLHLVTLSWSAVARFNDWTPLPLLFLCLAVFSIVIRILLDVGFARPVSVRTSKVDCLIVVAFFLMCLNVLYNPTAKGGNYLLAYGVVFGMYLCCLAMGLRNISTNELLKYNYYGVNFICLFVILEVLGRSALGFDVFEWIPRSKEATATVAVGFFRGYGFSTEPTQVGNYFACFVPYAIFYRSNIARKGSRIYSIFLVLAATMTFSAALALVAFCGVLIYFVFTNKKLSMIKSLLFLGIILVILFSLSIYTMGIGDILYEAYDKVSSKLLLTSDGTSVGQRMIALETGIATIQNYPLFGIGLGYLSSLGQDSSINWYIFLGSEAGLIILGFFVFWFAFHLINAVLNYSRTRKEIFLWAAVSIFCGMAYLMFISTFQNMFLLTSILLYRVIQKNLTFSQGR</sequence>
<dbReference type="OrthoDB" id="9885074at2"/>
<feature type="transmembrane region" description="Helical" evidence="5">
    <location>
        <begin position="205"/>
        <end position="235"/>
    </location>
</feature>
<feature type="transmembrane region" description="Helical" evidence="5">
    <location>
        <begin position="12"/>
        <end position="28"/>
    </location>
</feature>
<reference evidence="7 8" key="1">
    <citation type="journal article" date="2017" name="Environ. Microbiol.">
        <title>Genomic and physiological analyses of 'Reinekea forsetii' reveal a versatile opportunistic lifestyle during spring algae blooms.</title>
        <authorList>
            <person name="Avci B."/>
            <person name="Hahnke R.L."/>
            <person name="Chafee M."/>
            <person name="Fischer T."/>
            <person name="Gruber-Vodicka H."/>
            <person name="Tegetmeyer H.E."/>
            <person name="Harder J."/>
            <person name="Fuchs B.M."/>
            <person name="Amann R.I."/>
            <person name="Teeling H."/>
        </authorList>
    </citation>
    <scope>NUCLEOTIDE SEQUENCE [LARGE SCALE GENOMIC DNA]</scope>
    <source>
        <strain evidence="7 8">Hel1_31_D35</strain>
    </source>
</reference>
<dbReference type="PANTHER" id="PTHR37422:SF13">
    <property type="entry name" value="LIPOPOLYSACCHARIDE BIOSYNTHESIS PROTEIN PA4999-RELATED"/>
    <property type="match status" value="1"/>
</dbReference>
<dbReference type="GO" id="GO:0016874">
    <property type="term" value="F:ligase activity"/>
    <property type="evidence" value="ECO:0007669"/>
    <property type="project" value="UniProtKB-KW"/>
</dbReference>
<accession>A0A2K8KRW6</accession>
<keyword evidence="7" id="KW-0436">Ligase</keyword>
<keyword evidence="8" id="KW-1185">Reference proteome</keyword>
<feature type="transmembrane region" description="Helical" evidence="5">
    <location>
        <begin position="34"/>
        <end position="55"/>
    </location>
</feature>
<feature type="transmembrane region" description="Helical" evidence="5">
    <location>
        <begin position="123"/>
        <end position="145"/>
    </location>
</feature>
<feature type="transmembrane region" description="Helical" evidence="5">
    <location>
        <begin position="329"/>
        <end position="355"/>
    </location>
</feature>
<feature type="domain" description="O-antigen ligase-related" evidence="6">
    <location>
        <begin position="209"/>
        <end position="316"/>
    </location>
</feature>
<feature type="transmembrane region" description="Helical" evidence="5">
    <location>
        <begin position="67"/>
        <end position="84"/>
    </location>
</feature>
<dbReference type="EMBL" id="CP011797">
    <property type="protein sequence ID" value="ATX76611.1"/>
    <property type="molecule type" value="Genomic_DNA"/>
</dbReference>